<dbReference type="AlphaFoldDB" id="A0A1I1M9D1"/>
<gene>
    <name evidence="2" type="ORF">SAMN02745724_02620</name>
</gene>
<feature type="chain" id="PRO_5011778517" description="DUF3352 domain-containing protein" evidence="1">
    <location>
        <begin position="20"/>
        <end position="581"/>
    </location>
</feature>
<dbReference type="Proteomes" id="UP000198862">
    <property type="component" value="Unassembled WGS sequence"/>
</dbReference>
<protein>
    <recommendedName>
        <fullName evidence="4">DUF3352 domain-containing protein</fullName>
    </recommendedName>
</protein>
<dbReference type="OrthoDB" id="5750169at2"/>
<reference evidence="2 3" key="1">
    <citation type="submission" date="2016-10" db="EMBL/GenBank/DDBJ databases">
        <authorList>
            <person name="de Groot N.N."/>
        </authorList>
    </citation>
    <scope>NUCLEOTIDE SEQUENCE [LARGE SCALE GENOMIC DNA]</scope>
    <source>
        <strain evidence="2 3">DSM 6059</strain>
    </source>
</reference>
<evidence type="ECO:0008006" key="4">
    <source>
        <dbReference type="Google" id="ProtNLM"/>
    </source>
</evidence>
<organism evidence="2 3">
    <name type="scientific">Pseudoalteromonas denitrificans DSM 6059</name>
    <dbReference type="NCBI Taxonomy" id="1123010"/>
    <lineage>
        <taxon>Bacteria</taxon>
        <taxon>Pseudomonadati</taxon>
        <taxon>Pseudomonadota</taxon>
        <taxon>Gammaproteobacteria</taxon>
        <taxon>Alteromonadales</taxon>
        <taxon>Pseudoalteromonadaceae</taxon>
        <taxon>Pseudoalteromonas</taxon>
    </lineage>
</organism>
<dbReference type="RefSeq" id="WP_091984514.1">
    <property type="nucleotide sequence ID" value="NZ_FOLO01000019.1"/>
</dbReference>
<keyword evidence="1" id="KW-0732">Signal</keyword>
<dbReference type="STRING" id="1123010.SAMN02745724_02620"/>
<dbReference type="EMBL" id="FOLO01000019">
    <property type="protein sequence ID" value="SFC81974.1"/>
    <property type="molecule type" value="Genomic_DNA"/>
</dbReference>
<evidence type="ECO:0000313" key="2">
    <source>
        <dbReference type="EMBL" id="SFC81974.1"/>
    </source>
</evidence>
<keyword evidence="3" id="KW-1185">Reference proteome</keyword>
<proteinExistence type="predicted"/>
<sequence length="581" mass="64466">MKKVLIAVAAIAAAGTAYLYNKQDSSVSNVQSLESPALSYVPAETLFFSGQLKPFPLKKYITLFSKNEANHQQLDSIVTELSTGEHSGQKFLVSLLETYRDTINSPDLLMQNYGVEDSFSSLFYTVGLLPVMRYEISKPEALWAMLDKAQKASGIKVKVNTSSGIEYKSYTLYEEDNQVIELTAAVNNGWATVTFNTPVNDQKQLELALAINKPESSLENTHLLNKMVTKYGFDSAYLGFFNHVALVNGLTNKDNNQFSQMFNKMLTLANTKTDTNTLDVFRDKACQDDLSTIVNNWPRTVFGTKAFNVSQSSLNLKASMIIESENTELMQVLSGLRGFLPEHLHSAKDKIMSFGLGLDVAKVTPVLTTLWNDFTQTKYQCTPLVEMQAEVAKNSPMMTAMVTGMATDVKGLSVSLFDFELSTENNKPELKTLDALMTFSVKNPISFFNSIKAFYPPFSNLKLEADGTSVALNEYLPILTEFGVNLELAVKGDNIVLLSGNKALEVSQSLIKQSLVNNGVNSFSLDYKKFFTPLFDVAAMAGQELPSELESLKNTDMRIHFLMDYTNNGIEFNSTMDSEVN</sequence>
<feature type="signal peptide" evidence="1">
    <location>
        <begin position="1"/>
        <end position="19"/>
    </location>
</feature>
<name>A0A1I1M9D1_9GAMM</name>
<evidence type="ECO:0000256" key="1">
    <source>
        <dbReference type="SAM" id="SignalP"/>
    </source>
</evidence>
<accession>A0A1I1M9D1</accession>
<evidence type="ECO:0000313" key="3">
    <source>
        <dbReference type="Proteomes" id="UP000198862"/>
    </source>
</evidence>